<sequence>MTLILGFDTSAAHVGAALFDGCDVIAAAHEDMARGQAERLIPLLTEVLADAGLGWDDLDAIGVGVGPGNFTGVRISVAAARGLALSLGVPAVGVSLLEAAALDTPGPVLSCLTAPRDQAYVQSQIMSTVVPAQLIAISAIPTNWAQPGLTCVGSAAEGVAAHLGVTCAPARYAPASAVARIAASRWREPAPRPAPLYLKPADAAPSRDAPPVILDDA</sequence>
<dbReference type="GO" id="GO:0002949">
    <property type="term" value="P:tRNA threonylcarbamoyladenosine modification"/>
    <property type="evidence" value="ECO:0007669"/>
    <property type="project" value="InterPro"/>
</dbReference>
<evidence type="ECO:0000313" key="3">
    <source>
        <dbReference type="EMBL" id="ASP20665.1"/>
    </source>
</evidence>
<organism evidence="3 4">
    <name type="scientific">Antarctobacter heliothermus</name>
    <dbReference type="NCBI Taxonomy" id="74033"/>
    <lineage>
        <taxon>Bacteria</taxon>
        <taxon>Pseudomonadati</taxon>
        <taxon>Pseudomonadota</taxon>
        <taxon>Alphaproteobacteria</taxon>
        <taxon>Rhodobacterales</taxon>
        <taxon>Roseobacteraceae</taxon>
        <taxon>Antarctobacter</taxon>
    </lineage>
</organism>
<dbReference type="Proteomes" id="UP000203589">
    <property type="component" value="Chromosome"/>
</dbReference>
<feature type="region of interest" description="Disordered" evidence="1">
    <location>
        <begin position="190"/>
        <end position="217"/>
    </location>
</feature>
<accession>A0A222E394</accession>
<dbReference type="KEGG" id="aht:ANTHELSMS3_01980"/>
<keyword evidence="4" id="KW-1185">Reference proteome</keyword>
<feature type="compositionally biased region" description="Low complexity" evidence="1">
    <location>
        <begin position="200"/>
        <end position="211"/>
    </location>
</feature>
<name>A0A222E394_9RHOB</name>
<dbReference type="RefSeq" id="WP_094034701.1">
    <property type="nucleotide sequence ID" value="NZ_CP022540.1"/>
</dbReference>
<dbReference type="SUPFAM" id="SSF53067">
    <property type="entry name" value="Actin-like ATPase domain"/>
    <property type="match status" value="1"/>
</dbReference>
<dbReference type="InterPro" id="IPR022496">
    <property type="entry name" value="T6A_TsaB"/>
</dbReference>
<evidence type="ECO:0000259" key="2">
    <source>
        <dbReference type="Pfam" id="PF00814"/>
    </source>
</evidence>
<dbReference type="AlphaFoldDB" id="A0A222E394"/>
<dbReference type="GO" id="GO:0005829">
    <property type="term" value="C:cytosol"/>
    <property type="evidence" value="ECO:0007669"/>
    <property type="project" value="TreeGrafter"/>
</dbReference>
<dbReference type="NCBIfam" id="TIGR03725">
    <property type="entry name" value="T6A_YeaZ"/>
    <property type="match status" value="1"/>
</dbReference>
<dbReference type="EMBL" id="CP022540">
    <property type="protein sequence ID" value="ASP20665.1"/>
    <property type="molecule type" value="Genomic_DNA"/>
</dbReference>
<dbReference type="PANTHER" id="PTHR11735:SF11">
    <property type="entry name" value="TRNA THREONYLCARBAMOYLADENOSINE BIOSYNTHESIS PROTEIN TSAB"/>
    <property type="match status" value="1"/>
</dbReference>
<dbReference type="InterPro" id="IPR043129">
    <property type="entry name" value="ATPase_NBD"/>
</dbReference>
<dbReference type="Gene3D" id="3.30.420.40">
    <property type="match status" value="2"/>
</dbReference>
<dbReference type="OrthoDB" id="9809995at2"/>
<evidence type="ECO:0000313" key="4">
    <source>
        <dbReference type="Proteomes" id="UP000203589"/>
    </source>
</evidence>
<proteinExistence type="predicted"/>
<gene>
    <name evidence="3" type="primary">tsaB</name>
    <name evidence="3" type="ORF">ANTHELSMS3_01980</name>
</gene>
<dbReference type="PANTHER" id="PTHR11735">
    <property type="entry name" value="TRNA N6-ADENOSINE THREONYLCARBAMOYLTRANSFERASE"/>
    <property type="match status" value="1"/>
</dbReference>
<evidence type="ECO:0000256" key="1">
    <source>
        <dbReference type="SAM" id="MobiDB-lite"/>
    </source>
</evidence>
<dbReference type="Pfam" id="PF00814">
    <property type="entry name" value="TsaD"/>
    <property type="match status" value="1"/>
</dbReference>
<dbReference type="InterPro" id="IPR000905">
    <property type="entry name" value="Gcp-like_dom"/>
</dbReference>
<protein>
    <submittedName>
        <fullName evidence="3">tRNA threonylcarbamoyladenosine biosynthesis protein TsaB</fullName>
    </submittedName>
</protein>
<reference evidence="3 4" key="1">
    <citation type="submission" date="2017-07" db="EMBL/GenBank/DDBJ databases">
        <title>Genome Sequence of Antarctobacter heliothermus Strain SMS3 Isolated from a culture of the Diatom Skeletonema marinoi.</title>
        <authorList>
            <person name="Topel M."/>
            <person name="Pinder M.I.M."/>
            <person name="Johansson O.N."/>
            <person name="Kourtchenko O."/>
            <person name="Godhe A."/>
            <person name="Clarke A.K."/>
        </authorList>
    </citation>
    <scope>NUCLEOTIDE SEQUENCE [LARGE SCALE GENOMIC DNA]</scope>
    <source>
        <strain evidence="3 4">SMS3</strain>
    </source>
</reference>
<feature type="domain" description="Gcp-like" evidence="2">
    <location>
        <begin position="31"/>
        <end position="122"/>
    </location>
</feature>